<organism evidence="1 2">
    <name type="scientific">Lysinibacillus pakistanensis</name>
    <dbReference type="NCBI Taxonomy" id="759811"/>
    <lineage>
        <taxon>Bacteria</taxon>
        <taxon>Bacillati</taxon>
        <taxon>Bacillota</taxon>
        <taxon>Bacilli</taxon>
        <taxon>Bacillales</taxon>
        <taxon>Bacillaceae</taxon>
        <taxon>Lysinibacillus</taxon>
    </lineage>
</organism>
<dbReference type="AlphaFoldDB" id="A0AAX3X3A2"/>
<dbReference type="Gene3D" id="1.20.120.330">
    <property type="entry name" value="Nucleotidyltransferases domain 2"/>
    <property type="match status" value="1"/>
</dbReference>
<dbReference type="Gene3D" id="3.30.460.10">
    <property type="entry name" value="Beta Polymerase, domain 2"/>
    <property type="match status" value="1"/>
</dbReference>
<name>A0AAX3X3A2_9BACI</name>
<dbReference type="EMBL" id="CP126101">
    <property type="protein sequence ID" value="WHY53215.1"/>
    <property type="molecule type" value="Genomic_DNA"/>
</dbReference>
<dbReference type="InterPro" id="IPR043519">
    <property type="entry name" value="NT_sf"/>
</dbReference>
<proteinExistence type="predicted"/>
<sequence>MENTRPIDKLLDFAKKDERIRVVGMEGSRTNHNVPRDDFQDYDISFVVTDMAAFLENNKWIDFLGERLITQTPEDMELFPPELGNWFSYLMLFIDHSKIDLTLVPIEELELYLENDGLLEIILDKDQRCLNVPEATDVTYHVQKPSARSFDDCCNEFWMVSTYVVKGICRNELLFANYHFEHILREELLRMLSWRVGFETEFSLSVGKRYKYISQYLHAEEVSQLMGTFELSSKKAIWQALLLAFDLFAKASQQVATRLEVEYPVYEKNIRVYVDEVYQKFLVNNFVDNIIK</sequence>
<protein>
    <submittedName>
        <fullName evidence="1">Aminoglycoside 6-adenylyltransferase</fullName>
    </submittedName>
</protein>
<evidence type="ECO:0000313" key="2">
    <source>
        <dbReference type="Proteomes" id="UP001178322"/>
    </source>
</evidence>
<gene>
    <name evidence="1" type="ORF">QNH24_08210</name>
</gene>
<evidence type="ECO:0000313" key="1">
    <source>
        <dbReference type="EMBL" id="WHY53215.1"/>
    </source>
</evidence>
<dbReference type="SUPFAM" id="SSF81631">
    <property type="entry name" value="PAP/OAS1 substrate-binding domain"/>
    <property type="match status" value="1"/>
</dbReference>
<reference evidence="1" key="1">
    <citation type="submission" date="2023-05" db="EMBL/GenBank/DDBJ databases">
        <title>Comparative genomics of Bacillaceae isolates and their secondary metabolite potential.</title>
        <authorList>
            <person name="Song L."/>
            <person name="Nielsen L.J."/>
            <person name="Mohite O."/>
            <person name="Xu X."/>
            <person name="Weber T."/>
            <person name="Kovacs A.T."/>
        </authorList>
    </citation>
    <scope>NUCLEOTIDE SEQUENCE</scope>
    <source>
        <strain evidence="1">LY1</strain>
    </source>
</reference>
<accession>A0AAX3X3A2</accession>
<dbReference type="SUPFAM" id="SSF81301">
    <property type="entry name" value="Nucleotidyltransferase"/>
    <property type="match status" value="1"/>
</dbReference>
<dbReference type="Proteomes" id="UP001178322">
    <property type="component" value="Chromosome"/>
</dbReference>
<dbReference type="InterPro" id="IPR007530">
    <property type="entry name" value="Aminoglycoside_adenylylTfrase"/>
</dbReference>
<dbReference type="Pfam" id="PF04439">
    <property type="entry name" value="Adenyl_transf"/>
    <property type="match status" value="1"/>
</dbReference>
<dbReference type="PIRSF" id="PIRSF000812">
    <property type="entry name" value="AAD"/>
    <property type="match status" value="1"/>
</dbReference>
<dbReference type="RefSeq" id="WP_283871576.1">
    <property type="nucleotide sequence ID" value="NZ_CP126101.1"/>
</dbReference>